<dbReference type="EMBL" id="JAVRHQ010000009">
    <property type="protein sequence ID" value="MDT0643036.1"/>
    <property type="molecule type" value="Genomic_DNA"/>
</dbReference>
<dbReference type="PANTHER" id="PTHR21485">
    <property type="entry name" value="HAD SUPERFAMILY MEMBERS CMAS AND KDSC"/>
    <property type="match status" value="1"/>
</dbReference>
<dbReference type="SUPFAM" id="SSF53448">
    <property type="entry name" value="Nucleotide-diphospho-sugar transferases"/>
    <property type="match status" value="1"/>
</dbReference>
<sequence length="233" mass="26381">MKILGIIPARGGSKGVPGKNVRQFDGKPLLAYAVEAARESSKISKLVVNTEDKEISEVAKNLKCEVIHRNHEMAADNSPVIDAVLQTLNFLKENNNEEYDAVLLLQPTAPLRTGSDIDAAVKLLKSNPEKDAVISMAKVEDHHPARMYSIKEESLICQMPEYETRNRQELPELYIRNGCIYLVRTSVLKKEKTLIPPKKLAYIMESKWSVNVDTEMDAILLNELLKKWKKQKR</sequence>
<dbReference type="RefSeq" id="WP_311534657.1">
    <property type="nucleotide sequence ID" value="NZ_JAVRHQ010000009.1"/>
</dbReference>
<dbReference type="InterPro" id="IPR029044">
    <property type="entry name" value="Nucleotide-diphossugar_trans"/>
</dbReference>
<dbReference type="Proteomes" id="UP001262889">
    <property type="component" value="Unassembled WGS sequence"/>
</dbReference>
<dbReference type="Pfam" id="PF02348">
    <property type="entry name" value="CTP_transf_3"/>
    <property type="match status" value="1"/>
</dbReference>
<dbReference type="InterPro" id="IPR050793">
    <property type="entry name" value="CMP-NeuNAc_synthase"/>
</dbReference>
<evidence type="ECO:0000313" key="2">
    <source>
        <dbReference type="Proteomes" id="UP001262889"/>
    </source>
</evidence>
<protein>
    <submittedName>
        <fullName evidence="1">Acylneuraminate cytidylyltransferase family protein</fullName>
        <ecNumber evidence="1">2.7.7.-</ecNumber>
    </submittedName>
</protein>
<comment type="caution">
    <text evidence="1">The sequence shown here is derived from an EMBL/GenBank/DDBJ whole genome shotgun (WGS) entry which is preliminary data.</text>
</comment>
<dbReference type="GO" id="GO:0016779">
    <property type="term" value="F:nucleotidyltransferase activity"/>
    <property type="evidence" value="ECO:0007669"/>
    <property type="project" value="UniProtKB-KW"/>
</dbReference>
<evidence type="ECO:0000313" key="1">
    <source>
        <dbReference type="EMBL" id="MDT0643036.1"/>
    </source>
</evidence>
<dbReference type="Gene3D" id="3.90.550.10">
    <property type="entry name" value="Spore Coat Polysaccharide Biosynthesis Protein SpsA, Chain A"/>
    <property type="match status" value="1"/>
</dbReference>
<organism evidence="1 2">
    <name type="scientific">Autumnicola tepida</name>
    <dbReference type="NCBI Taxonomy" id="3075595"/>
    <lineage>
        <taxon>Bacteria</taxon>
        <taxon>Pseudomonadati</taxon>
        <taxon>Bacteroidota</taxon>
        <taxon>Flavobacteriia</taxon>
        <taxon>Flavobacteriales</taxon>
        <taxon>Flavobacteriaceae</taxon>
        <taxon>Autumnicola</taxon>
    </lineage>
</organism>
<keyword evidence="1" id="KW-0808">Transferase</keyword>
<accession>A0ABU3C9P5</accession>
<keyword evidence="2" id="KW-1185">Reference proteome</keyword>
<dbReference type="EC" id="2.7.7.-" evidence="1"/>
<dbReference type="CDD" id="cd02513">
    <property type="entry name" value="CMP-NeuAc_Synthase"/>
    <property type="match status" value="1"/>
</dbReference>
<gene>
    <name evidence="1" type="ORF">RM553_09375</name>
</gene>
<keyword evidence="1" id="KW-0548">Nucleotidyltransferase</keyword>
<proteinExistence type="predicted"/>
<dbReference type="InterPro" id="IPR003329">
    <property type="entry name" value="Cytidylyl_trans"/>
</dbReference>
<dbReference type="PANTHER" id="PTHR21485:SF6">
    <property type="entry name" value="N-ACYLNEURAMINATE CYTIDYLYLTRANSFERASE-RELATED"/>
    <property type="match status" value="1"/>
</dbReference>
<reference evidence="1 2" key="1">
    <citation type="submission" date="2023-09" db="EMBL/GenBank/DDBJ databases">
        <authorList>
            <person name="Rey-Velasco X."/>
        </authorList>
    </citation>
    <scope>NUCLEOTIDE SEQUENCE [LARGE SCALE GENOMIC DNA]</scope>
    <source>
        <strain evidence="1 2">F363</strain>
    </source>
</reference>
<name>A0ABU3C9P5_9FLAO</name>